<comment type="caution">
    <text evidence="5">The sequence shown here is derived from an EMBL/GenBank/DDBJ whole genome shotgun (WGS) entry which is preliminary data.</text>
</comment>
<dbReference type="EMBL" id="BMAW01101200">
    <property type="protein sequence ID" value="GFS98493.1"/>
    <property type="molecule type" value="Genomic_DNA"/>
</dbReference>
<feature type="compositionally biased region" description="Basic and acidic residues" evidence="3">
    <location>
        <begin position="1038"/>
        <end position="1048"/>
    </location>
</feature>
<feature type="compositionally biased region" description="Polar residues" evidence="3">
    <location>
        <begin position="751"/>
        <end position="761"/>
    </location>
</feature>
<dbReference type="PANTHER" id="PTHR15398:SF4">
    <property type="entry name" value="BROMODOMAIN-CONTAINING PROTEIN 8 ISOFORM X1"/>
    <property type="match status" value="1"/>
</dbReference>
<dbReference type="PROSITE" id="PS50014">
    <property type="entry name" value="BROMODOMAIN_2"/>
    <property type="match status" value="1"/>
</dbReference>
<feature type="region of interest" description="Disordered" evidence="3">
    <location>
        <begin position="638"/>
        <end position="678"/>
    </location>
</feature>
<feature type="compositionally biased region" description="Low complexity" evidence="3">
    <location>
        <begin position="403"/>
        <end position="420"/>
    </location>
</feature>
<dbReference type="Proteomes" id="UP000887013">
    <property type="component" value="Unassembled WGS sequence"/>
</dbReference>
<feature type="compositionally biased region" description="Polar residues" evidence="3">
    <location>
        <begin position="904"/>
        <end position="918"/>
    </location>
</feature>
<feature type="region of interest" description="Disordered" evidence="3">
    <location>
        <begin position="735"/>
        <end position="1171"/>
    </location>
</feature>
<keyword evidence="1 2" id="KW-0103">Bromodomain</keyword>
<dbReference type="Pfam" id="PF00439">
    <property type="entry name" value="Bromodomain"/>
    <property type="match status" value="1"/>
</dbReference>
<feature type="region of interest" description="Disordered" evidence="3">
    <location>
        <begin position="359"/>
        <end position="437"/>
    </location>
</feature>
<feature type="compositionally biased region" description="Basic and acidic residues" evidence="3">
    <location>
        <begin position="792"/>
        <end position="806"/>
    </location>
</feature>
<dbReference type="InterPro" id="IPR037966">
    <property type="entry name" value="Brd8_Bromo_dom"/>
</dbReference>
<dbReference type="InterPro" id="IPR036427">
    <property type="entry name" value="Bromodomain-like_sf"/>
</dbReference>
<feature type="compositionally biased region" description="Polar residues" evidence="3">
    <location>
        <begin position="865"/>
        <end position="884"/>
    </location>
</feature>
<reference evidence="5" key="1">
    <citation type="submission" date="2020-08" db="EMBL/GenBank/DDBJ databases">
        <title>Multicomponent nature underlies the extraordinary mechanical properties of spider dragline silk.</title>
        <authorList>
            <person name="Kono N."/>
            <person name="Nakamura H."/>
            <person name="Mori M."/>
            <person name="Yoshida Y."/>
            <person name="Ohtoshi R."/>
            <person name="Malay A.D."/>
            <person name="Moran D.A.P."/>
            <person name="Tomita M."/>
            <person name="Numata K."/>
            <person name="Arakawa K."/>
        </authorList>
    </citation>
    <scope>NUCLEOTIDE SEQUENCE</scope>
</reference>
<evidence type="ECO:0000256" key="2">
    <source>
        <dbReference type="PROSITE-ProRule" id="PRU00035"/>
    </source>
</evidence>
<dbReference type="CDD" id="cd05507">
    <property type="entry name" value="Bromo_brd8_like"/>
    <property type="match status" value="1"/>
</dbReference>
<dbReference type="GO" id="GO:0035267">
    <property type="term" value="C:NuA4 histone acetyltransferase complex"/>
    <property type="evidence" value="ECO:0007669"/>
    <property type="project" value="TreeGrafter"/>
</dbReference>
<feature type="compositionally biased region" description="Basic and acidic residues" evidence="3">
    <location>
        <begin position="741"/>
        <end position="750"/>
    </location>
</feature>
<evidence type="ECO:0000313" key="5">
    <source>
        <dbReference type="EMBL" id="GFS98493.1"/>
    </source>
</evidence>
<name>A0A8X6TDF8_NEPPI</name>
<gene>
    <name evidence="5" type="primary">BRD8</name>
    <name evidence="5" type="ORF">NPIL_105482</name>
</gene>
<feature type="domain" description="Bromo" evidence="4">
    <location>
        <begin position="1187"/>
        <end position="1257"/>
    </location>
</feature>
<feature type="compositionally biased region" description="Acidic residues" evidence="3">
    <location>
        <begin position="1131"/>
        <end position="1140"/>
    </location>
</feature>
<feature type="compositionally biased region" description="Basic and acidic residues" evidence="3">
    <location>
        <begin position="816"/>
        <end position="829"/>
    </location>
</feature>
<feature type="compositionally biased region" description="Basic and acidic residues" evidence="3">
    <location>
        <begin position="962"/>
        <end position="978"/>
    </location>
</feature>
<accession>A0A8X6TDF8</accession>
<dbReference type="SMART" id="SM00297">
    <property type="entry name" value="BROMO"/>
    <property type="match status" value="1"/>
</dbReference>
<evidence type="ECO:0000259" key="4">
    <source>
        <dbReference type="PROSITE" id="PS50014"/>
    </source>
</evidence>
<organism evidence="5 6">
    <name type="scientific">Nephila pilipes</name>
    <name type="common">Giant wood spider</name>
    <name type="synonym">Nephila maculata</name>
    <dbReference type="NCBI Taxonomy" id="299642"/>
    <lineage>
        <taxon>Eukaryota</taxon>
        <taxon>Metazoa</taxon>
        <taxon>Ecdysozoa</taxon>
        <taxon>Arthropoda</taxon>
        <taxon>Chelicerata</taxon>
        <taxon>Arachnida</taxon>
        <taxon>Araneae</taxon>
        <taxon>Araneomorphae</taxon>
        <taxon>Entelegynae</taxon>
        <taxon>Araneoidea</taxon>
        <taxon>Nephilidae</taxon>
        <taxon>Nephila</taxon>
    </lineage>
</organism>
<proteinExistence type="predicted"/>
<dbReference type="PRINTS" id="PR00503">
    <property type="entry name" value="BROMODOMAIN"/>
</dbReference>
<feature type="compositionally biased region" description="Polar residues" evidence="3">
    <location>
        <begin position="1141"/>
        <end position="1154"/>
    </location>
</feature>
<feature type="compositionally biased region" description="Low complexity" evidence="3">
    <location>
        <begin position="1119"/>
        <end position="1130"/>
    </location>
</feature>
<dbReference type="OrthoDB" id="1742084at2759"/>
<dbReference type="SUPFAM" id="SSF47370">
    <property type="entry name" value="Bromodomain"/>
    <property type="match status" value="1"/>
</dbReference>
<dbReference type="Gene3D" id="1.20.920.10">
    <property type="entry name" value="Bromodomain-like"/>
    <property type="match status" value="1"/>
</dbReference>
<evidence type="ECO:0000256" key="1">
    <source>
        <dbReference type="ARBA" id="ARBA00023117"/>
    </source>
</evidence>
<evidence type="ECO:0000256" key="3">
    <source>
        <dbReference type="SAM" id="MobiDB-lite"/>
    </source>
</evidence>
<feature type="compositionally biased region" description="Basic and acidic residues" evidence="3">
    <location>
        <begin position="364"/>
        <end position="389"/>
    </location>
</feature>
<feature type="compositionally biased region" description="Basic and acidic residues" evidence="3">
    <location>
        <begin position="1003"/>
        <end position="1018"/>
    </location>
</feature>
<feature type="compositionally biased region" description="Basic and acidic residues" evidence="3">
    <location>
        <begin position="889"/>
        <end position="901"/>
    </location>
</feature>
<keyword evidence="6" id="KW-1185">Reference proteome</keyword>
<dbReference type="PANTHER" id="PTHR15398">
    <property type="entry name" value="BROMODOMAIN-CONTAINING PROTEIN 8"/>
    <property type="match status" value="1"/>
</dbReference>
<evidence type="ECO:0000313" key="6">
    <source>
        <dbReference type="Proteomes" id="UP000887013"/>
    </source>
</evidence>
<protein>
    <submittedName>
        <fullName evidence="5">Bromodomain-containing protein 8</fullName>
    </submittedName>
</protein>
<dbReference type="InterPro" id="IPR001487">
    <property type="entry name" value="Bromodomain"/>
</dbReference>
<feature type="region of interest" description="Disordered" evidence="3">
    <location>
        <begin position="1280"/>
        <end position="1317"/>
    </location>
</feature>
<sequence>MENTGLTEGQSPVKNNEYFNRLETDGEDGTEFIDHWDTGELLFLSSSVLRSDRNWASVARSIKPYGEITRPSDWYTPKNCALQYNKLLNEVEEEAKKKTVPRTEREISEVMLVKQLTEKRLKDLEYLNQQTKNAANALKMYQEMVDNGDFDDNLDELSEMIDAEEKGQDVNFDEYIRKRENLNVGKKLNKSRITKNKTKVKAVDTRKKIPTPVPDCTGESLHIKEEVTIKKEIDTDEDTSASTTPVTVKVEMEAPLTLNALLDSKSSIPSSAAPFLTSLLRNTASSTPGSHTFSFVNSLKEVKSESPSQQLGQTSCAENSKKIDVFLSPAKIPSTGISPLLASLLKSATVPLSSHSNCMATSLSKEDPMDTSETPKTEAEAGARSKEASPRSVPQSPYPTPASSPLLNSLLKNSPSSSTPFQLSAGKEISSKEVSSPQPFFNPTSALATAAAQQLAVATSTLPQFFQQHELSEGCKSGIQSSPVTSACLSAPTLSKLLEMPPSTPGRLPPLPIPDPPVVTALISSPVVTPESVPKSSNAQEESSNITEILKTPISSAKKMAYKIAAESSFSADTSVLQKSLTSYSMADKKSSALTNKEDIKISAPEKPLGMENTHEEIISLNESVCESINQALDSKLEKAVEEEQGAESPESETVQLSNPLKQITPMELDPPVEKDISDSDVKNHLSILQEELKHSATDPSLDQELVASHPSAVLDATLTKTVDVSSEEVSGKKFYKSRTKKEDMAEKCSESPSVSQLSKKTTPHKAESENQAALSMGDKVSTTREPSPEPIAEKQMDTKSSKMTDTKSPVSKKPRFFEKGSAEKKESSVNETPTTVRRSGRRGKKGSDKSTKNAPKQLELSDQYEFTESTEENSIGYQTSNTLCYMPRVKEDSRLEESKKKPTSIQESKDTSGTSSPAIDKKTSSYAKQDASSVRKALFTSDDEKISDSFTSDETSNQSLNKEKLKSEETIEKRDNTSKGSSESSKHTSKAIESTKKKSKKRSSDGKTLSKDKERKVSSPVVEELSTGSGDSEEIPIPEKEAFEVKTDVPIASIDMEVETSDSHPSSSIAAESDKQLDDVEGSESLQDSITSPPPSNEPKDAKDTSQFGKQDWFHIVSPKSSEAVSQSSEESEEYESDNWDNQSVSTNKSASHSAGAVSKMKRKERETPQHKAWKRAISIVLREISCHKYASVFLQKVTNDVAPGYLNIVHRPIDLSLIKRNIDNGVITTTDEFHRDILLMFQNAIMYNSSDHDVHQMAVEMRTDVIQLIMTFLTTQSDKNDANEPASSLRGARKSHKGLGKQAATGTPKLKEETD</sequence>
<feature type="compositionally biased region" description="Polar residues" evidence="3">
    <location>
        <begin position="949"/>
        <end position="961"/>
    </location>
</feature>